<name>A0A7J5URY6_9MICO</name>
<dbReference type="EMBL" id="WHJE01000018">
    <property type="protein sequence ID" value="KAE8765000.1"/>
    <property type="molecule type" value="Genomic_DNA"/>
</dbReference>
<comment type="caution">
    <text evidence="2">The sequence shown here is derived from an EMBL/GenBank/DDBJ whole genome shotgun (WGS) entry which is preliminary data.</text>
</comment>
<organism evidence="2 3">
    <name type="scientific">Georgenia thermotolerans</name>
    <dbReference type="NCBI Taxonomy" id="527326"/>
    <lineage>
        <taxon>Bacteria</taxon>
        <taxon>Bacillati</taxon>
        <taxon>Actinomycetota</taxon>
        <taxon>Actinomycetes</taxon>
        <taxon>Micrococcales</taxon>
        <taxon>Bogoriellaceae</taxon>
        <taxon>Georgenia</taxon>
    </lineage>
</organism>
<evidence type="ECO:0000259" key="1">
    <source>
        <dbReference type="Pfam" id="PF00582"/>
    </source>
</evidence>
<sequence>MVDIAGHPAVVGVVPGQPDLVALTALSWARAVGAPALYFGYADTSRYVVEEYRDGSVRHAPIDPDTADDRWQEIHARLHDQLHAVLGGVGVPWHLVYLAGRPDRALTHLARAVDAAVLIVGTRAPGGAARMREFFEGSVAVHLAHHQHRPVLTVPLSVVDWKDMRAPWER</sequence>
<accession>A0A7J5URY6</accession>
<keyword evidence="3" id="KW-1185">Reference proteome</keyword>
<dbReference type="Proteomes" id="UP000451860">
    <property type="component" value="Unassembled WGS sequence"/>
</dbReference>
<evidence type="ECO:0000313" key="2">
    <source>
        <dbReference type="EMBL" id="KAE8765000.1"/>
    </source>
</evidence>
<dbReference type="Pfam" id="PF00582">
    <property type="entry name" value="Usp"/>
    <property type="match status" value="1"/>
</dbReference>
<dbReference type="OrthoDB" id="3213322at2"/>
<dbReference type="CDD" id="cd00293">
    <property type="entry name" value="USP-like"/>
    <property type="match status" value="1"/>
</dbReference>
<protein>
    <submittedName>
        <fullName evidence="2">Universal stress protein</fullName>
    </submittedName>
</protein>
<proteinExistence type="predicted"/>
<dbReference type="InterPro" id="IPR014729">
    <property type="entry name" value="Rossmann-like_a/b/a_fold"/>
</dbReference>
<dbReference type="AlphaFoldDB" id="A0A7J5URY6"/>
<gene>
    <name evidence="2" type="ORF">GB883_06135</name>
</gene>
<reference evidence="2 3" key="1">
    <citation type="submission" date="2019-10" db="EMBL/GenBank/DDBJ databases">
        <title>Georgenia wutianyii sp. nov. and Georgenia yuyongxinii sp. nov. isolated from plateau pika (Ochotona curzoniae) in the Qinghai-Tibet plateau of China.</title>
        <authorList>
            <person name="Tian Z."/>
        </authorList>
    </citation>
    <scope>NUCLEOTIDE SEQUENCE [LARGE SCALE GENOMIC DNA]</scope>
    <source>
        <strain evidence="2 3">DSM 21501</strain>
    </source>
</reference>
<dbReference type="Gene3D" id="3.40.50.620">
    <property type="entry name" value="HUPs"/>
    <property type="match status" value="1"/>
</dbReference>
<dbReference type="SUPFAM" id="SSF52402">
    <property type="entry name" value="Adenine nucleotide alpha hydrolases-like"/>
    <property type="match status" value="1"/>
</dbReference>
<dbReference type="InterPro" id="IPR006016">
    <property type="entry name" value="UspA"/>
</dbReference>
<feature type="domain" description="UspA" evidence="1">
    <location>
        <begin position="47"/>
        <end position="155"/>
    </location>
</feature>
<evidence type="ECO:0000313" key="3">
    <source>
        <dbReference type="Proteomes" id="UP000451860"/>
    </source>
</evidence>